<dbReference type="AlphaFoldDB" id="A0AAV4NY99"/>
<gene>
    <name evidence="1" type="ORF">CEXT_503191</name>
</gene>
<sequence length="109" mass="12135">MSYMWYPSIITTAPDTHLRKAAPGNGFRGAKLKADSRVRQSQRRRIASWPQAAMAGEGTSPAFTPQQMPVCLVADHACQLLQEPRRVRSGVDASDSRHFRVVRDHCSSL</sequence>
<dbReference type="Proteomes" id="UP001054945">
    <property type="component" value="Unassembled WGS sequence"/>
</dbReference>
<protein>
    <submittedName>
        <fullName evidence="1">Uncharacterized protein</fullName>
    </submittedName>
</protein>
<keyword evidence="2" id="KW-1185">Reference proteome</keyword>
<reference evidence="1 2" key="1">
    <citation type="submission" date="2021-06" db="EMBL/GenBank/DDBJ databases">
        <title>Caerostris extrusa draft genome.</title>
        <authorList>
            <person name="Kono N."/>
            <person name="Arakawa K."/>
        </authorList>
    </citation>
    <scope>NUCLEOTIDE SEQUENCE [LARGE SCALE GENOMIC DNA]</scope>
</reference>
<evidence type="ECO:0000313" key="1">
    <source>
        <dbReference type="EMBL" id="GIX89784.1"/>
    </source>
</evidence>
<name>A0AAV4NY99_CAEEX</name>
<comment type="caution">
    <text evidence="1">The sequence shown here is derived from an EMBL/GenBank/DDBJ whole genome shotgun (WGS) entry which is preliminary data.</text>
</comment>
<organism evidence="1 2">
    <name type="scientific">Caerostris extrusa</name>
    <name type="common">Bark spider</name>
    <name type="synonym">Caerostris bankana</name>
    <dbReference type="NCBI Taxonomy" id="172846"/>
    <lineage>
        <taxon>Eukaryota</taxon>
        <taxon>Metazoa</taxon>
        <taxon>Ecdysozoa</taxon>
        <taxon>Arthropoda</taxon>
        <taxon>Chelicerata</taxon>
        <taxon>Arachnida</taxon>
        <taxon>Araneae</taxon>
        <taxon>Araneomorphae</taxon>
        <taxon>Entelegynae</taxon>
        <taxon>Araneoidea</taxon>
        <taxon>Araneidae</taxon>
        <taxon>Caerostris</taxon>
    </lineage>
</organism>
<accession>A0AAV4NY99</accession>
<proteinExistence type="predicted"/>
<evidence type="ECO:0000313" key="2">
    <source>
        <dbReference type="Proteomes" id="UP001054945"/>
    </source>
</evidence>
<dbReference type="EMBL" id="BPLR01003887">
    <property type="protein sequence ID" value="GIX89784.1"/>
    <property type="molecule type" value="Genomic_DNA"/>
</dbReference>